<feature type="domain" description="SnoaL-like" evidence="1">
    <location>
        <begin position="18"/>
        <end position="113"/>
    </location>
</feature>
<dbReference type="Proteomes" id="UP000029264">
    <property type="component" value="Unassembled WGS sequence"/>
</dbReference>
<name>A0A094JCR4_9GAMM</name>
<dbReference type="eggNOG" id="COG3631">
    <property type="taxonomic scope" value="Bacteria"/>
</dbReference>
<dbReference type="STRING" id="1515746.HR45_13470"/>
<dbReference type="InterPro" id="IPR032710">
    <property type="entry name" value="NTF2-like_dom_sf"/>
</dbReference>
<dbReference type="Gene3D" id="3.10.450.50">
    <property type="match status" value="1"/>
</dbReference>
<organism evidence="2 3">
    <name type="scientific">Shewanella mangrovi</name>
    <dbReference type="NCBI Taxonomy" id="1515746"/>
    <lineage>
        <taxon>Bacteria</taxon>
        <taxon>Pseudomonadati</taxon>
        <taxon>Pseudomonadota</taxon>
        <taxon>Gammaproteobacteria</taxon>
        <taxon>Alteromonadales</taxon>
        <taxon>Shewanellaceae</taxon>
        <taxon>Shewanella</taxon>
    </lineage>
</organism>
<dbReference type="AlphaFoldDB" id="A0A094JCR4"/>
<evidence type="ECO:0000259" key="1">
    <source>
        <dbReference type="Pfam" id="PF12680"/>
    </source>
</evidence>
<protein>
    <submittedName>
        <fullName evidence="2">Transcriptional regulator</fullName>
    </submittedName>
</protein>
<dbReference type="EMBL" id="JPEO01000010">
    <property type="protein sequence ID" value="KFZ37042.1"/>
    <property type="molecule type" value="Genomic_DNA"/>
</dbReference>
<dbReference type="InterPro" id="IPR037401">
    <property type="entry name" value="SnoaL-like"/>
</dbReference>
<proteinExistence type="predicted"/>
<accession>A0A094JCR4</accession>
<gene>
    <name evidence="2" type="ORF">HR45_13470</name>
</gene>
<comment type="caution">
    <text evidence="2">The sequence shown here is derived from an EMBL/GenBank/DDBJ whole genome shotgun (WGS) entry which is preliminary data.</text>
</comment>
<evidence type="ECO:0000313" key="3">
    <source>
        <dbReference type="Proteomes" id="UP000029264"/>
    </source>
</evidence>
<sequence length="148" mass="17037">MSGQCAAGEQQLVERFLAMYQRLNRDNLSLLADIYDEQILFQDPLHQVCGLDALTQYFVGLYQHLDYIAFDMQQVLLAPAQAAINWQMHFQHPRLNRGQLISVDGMSFLTLADKVTFHRDYFDVGQMLYEQLPLLGSAVRAIKRRVSV</sequence>
<dbReference type="SUPFAM" id="SSF54427">
    <property type="entry name" value="NTF2-like"/>
    <property type="match status" value="1"/>
</dbReference>
<reference evidence="2 3" key="1">
    <citation type="submission" date="2014-06" db="EMBL/GenBank/DDBJ databases">
        <title>Shewanella sp. YQH10.</title>
        <authorList>
            <person name="Liu Y."/>
            <person name="Zeng R."/>
        </authorList>
    </citation>
    <scope>NUCLEOTIDE SEQUENCE [LARGE SCALE GENOMIC DNA]</scope>
    <source>
        <strain evidence="2 3">YQH10</strain>
    </source>
</reference>
<dbReference type="Pfam" id="PF12680">
    <property type="entry name" value="SnoaL_2"/>
    <property type="match status" value="1"/>
</dbReference>
<keyword evidence="3" id="KW-1185">Reference proteome</keyword>
<evidence type="ECO:0000313" key="2">
    <source>
        <dbReference type="EMBL" id="KFZ37042.1"/>
    </source>
</evidence>